<protein>
    <submittedName>
        <fullName evidence="2">Uncharacterized protein</fullName>
    </submittedName>
</protein>
<evidence type="ECO:0000256" key="1">
    <source>
        <dbReference type="SAM" id="MobiDB-lite"/>
    </source>
</evidence>
<name>A0A0F9B5K7_9ZZZZ</name>
<gene>
    <name evidence="2" type="ORF">LCGC14_2569190</name>
</gene>
<feature type="compositionally biased region" description="Basic and acidic residues" evidence="1">
    <location>
        <begin position="1"/>
        <end position="18"/>
    </location>
</feature>
<organism evidence="2">
    <name type="scientific">marine sediment metagenome</name>
    <dbReference type="NCBI Taxonomy" id="412755"/>
    <lineage>
        <taxon>unclassified sequences</taxon>
        <taxon>metagenomes</taxon>
        <taxon>ecological metagenomes</taxon>
    </lineage>
</organism>
<evidence type="ECO:0000313" key="2">
    <source>
        <dbReference type="EMBL" id="KKL09107.1"/>
    </source>
</evidence>
<proteinExistence type="predicted"/>
<reference evidence="2" key="1">
    <citation type="journal article" date="2015" name="Nature">
        <title>Complex archaea that bridge the gap between prokaryotes and eukaryotes.</title>
        <authorList>
            <person name="Spang A."/>
            <person name="Saw J.H."/>
            <person name="Jorgensen S.L."/>
            <person name="Zaremba-Niedzwiedzka K."/>
            <person name="Martijn J."/>
            <person name="Lind A.E."/>
            <person name="van Eijk R."/>
            <person name="Schleper C."/>
            <person name="Guy L."/>
            <person name="Ettema T.J."/>
        </authorList>
    </citation>
    <scope>NUCLEOTIDE SEQUENCE</scope>
</reference>
<dbReference type="EMBL" id="LAZR01042613">
    <property type="protein sequence ID" value="KKL09107.1"/>
    <property type="molecule type" value="Genomic_DNA"/>
</dbReference>
<feature type="region of interest" description="Disordered" evidence="1">
    <location>
        <begin position="1"/>
        <end position="22"/>
    </location>
</feature>
<accession>A0A0F9B5K7</accession>
<dbReference type="AlphaFoldDB" id="A0A0F9B5K7"/>
<comment type="caution">
    <text evidence="2">The sequence shown here is derived from an EMBL/GenBank/DDBJ whole genome shotgun (WGS) entry which is preliminary data.</text>
</comment>
<sequence>MTTKAQREEAVRQGAERRLAKKPKPVCARCGITKGAHDNGTAFIVGQSGDSTTMTACIGYKEVKHKATPTPRARPTAWPRAATA</sequence>